<dbReference type="eggNOG" id="COG0665">
    <property type="taxonomic scope" value="Bacteria"/>
</dbReference>
<dbReference type="EMBL" id="AE017221">
    <property type="protein sequence ID" value="AAS81935.1"/>
    <property type="molecule type" value="Genomic_DNA"/>
</dbReference>
<evidence type="ECO:0000313" key="3">
    <source>
        <dbReference type="EMBL" id="AAS81935.1"/>
    </source>
</evidence>
<dbReference type="AlphaFoldDB" id="Q72HA2"/>
<gene>
    <name evidence="3" type="ordered locus">TT_C1593</name>
</gene>
<reference evidence="3 4" key="1">
    <citation type="journal article" date="2004" name="Nat. Biotechnol.">
        <title>The genome sequence of the extreme thermophile Thermus thermophilus.</title>
        <authorList>
            <person name="Henne A."/>
            <person name="Brueggemann H."/>
            <person name="Raasch C."/>
            <person name="Wiezer A."/>
            <person name="Hartsch T."/>
            <person name="Liesegang H."/>
            <person name="Johann A."/>
            <person name="Lienard T."/>
            <person name="Gohl O."/>
            <person name="Martinez-Arias R."/>
            <person name="Jacobi C."/>
            <person name="Starkuviene V."/>
            <person name="Schlenczeck S."/>
            <person name="Dencker S."/>
            <person name="Huber R."/>
            <person name="Klenk H.-P."/>
            <person name="Overbeek R."/>
            <person name="Kramer W."/>
            <person name="Merkl R."/>
            <person name="Gottschalk G."/>
            <person name="Fritz H.-J."/>
        </authorList>
    </citation>
    <scope>NUCLEOTIDE SEQUENCE [LARGE SCALE GENOMIC DNA]</scope>
    <source>
        <strain evidence="4">ATCC BAA-163 / DSM 7039 / HB27</strain>
    </source>
</reference>
<sequence>MAPLFPRGYRLGVRWARTRKEALGMERRVEALVVGGGLAGLSAAYFLARRGLRPWVLEREAPLSCTSDKSTEAYRLFWPGDEDLAALVRESLDLLSPFAGVARPNRRGYLYVGRLEALEAMALEAPHAGPLRVHREAATYPKEAASGLDLLLPGALGEVFPYLGHLRGLGGLHVRPAGWLSAQGLGMALLEGLRALGGRLVFGEFLGVEREGGWARSARIRREGREEAWPFGLLVLAPGPGLPRALRALGHPLPLTAEPHFKAWFPDPEGRFPREAPLLIWNEPQEIFAPEERALLEEEAELAPLLGLLPPGAHGRPEGEGFLALYNPLPREEAAPSGCLPSPPPFAGEVALRGLFPLLPGLRALLGVRPRVDGGYYVRTPENRPLLGPLEEGVWVLGALSGYGVMAALGAGNALAAWALGEEVPAWARAFAPGRFLDPAYRPKEGAARFQL</sequence>
<name>Q72HA2_THET2</name>
<dbReference type="Gene3D" id="3.30.9.10">
    <property type="entry name" value="D-Amino Acid Oxidase, subunit A, domain 2"/>
    <property type="match status" value="1"/>
</dbReference>
<evidence type="ECO:0000313" key="4">
    <source>
        <dbReference type="Proteomes" id="UP000000592"/>
    </source>
</evidence>
<dbReference type="HOGENOM" id="CLU_047801_0_0_0"/>
<dbReference type="KEGG" id="tth:TT_C1593"/>
<feature type="domain" description="FAD dependent oxidoreductase" evidence="2">
    <location>
        <begin position="31"/>
        <end position="418"/>
    </location>
</feature>
<evidence type="ECO:0000256" key="1">
    <source>
        <dbReference type="ARBA" id="ARBA00023002"/>
    </source>
</evidence>
<dbReference type="Gene3D" id="3.50.50.60">
    <property type="entry name" value="FAD/NAD(P)-binding domain"/>
    <property type="match status" value="1"/>
</dbReference>
<dbReference type="PANTHER" id="PTHR13847:SF287">
    <property type="entry name" value="FAD-DEPENDENT OXIDOREDUCTASE DOMAIN-CONTAINING PROTEIN 1"/>
    <property type="match status" value="1"/>
</dbReference>
<dbReference type="InterPro" id="IPR036188">
    <property type="entry name" value="FAD/NAD-bd_sf"/>
</dbReference>
<dbReference type="GO" id="GO:0016491">
    <property type="term" value="F:oxidoreductase activity"/>
    <property type="evidence" value="ECO:0007669"/>
    <property type="project" value="UniProtKB-KW"/>
</dbReference>
<dbReference type="SUPFAM" id="SSF51905">
    <property type="entry name" value="FAD/NAD(P)-binding domain"/>
    <property type="match status" value="1"/>
</dbReference>
<organism evidence="3 4">
    <name type="scientific">Thermus thermophilus (strain ATCC BAA-163 / DSM 7039 / HB27)</name>
    <dbReference type="NCBI Taxonomy" id="262724"/>
    <lineage>
        <taxon>Bacteria</taxon>
        <taxon>Thermotogati</taxon>
        <taxon>Deinococcota</taxon>
        <taxon>Deinococci</taxon>
        <taxon>Thermales</taxon>
        <taxon>Thermaceae</taxon>
        <taxon>Thermus</taxon>
    </lineage>
</organism>
<accession>Q72HA2</accession>
<dbReference type="PANTHER" id="PTHR13847">
    <property type="entry name" value="SARCOSINE DEHYDROGENASE-RELATED"/>
    <property type="match status" value="1"/>
</dbReference>
<protein>
    <recommendedName>
        <fullName evidence="2">FAD dependent oxidoreductase domain-containing protein</fullName>
    </recommendedName>
</protein>
<dbReference type="Proteomes" id="UP000000592">
    <property type="component" value="Chromosome"/>
</dbReference>
<dbReference type="Pfam" id="PF01266">
    <property type="entry name" value="DAO"/>
    <property type="match status" value="1"/>
</dbReference>
<dbReference type="GO" id="GO:0005737">
    <property type="term" value="C:cytoplasm"/>
    <property type="evidence" value="ECO:0007669"/>
    <property type="project" value="TreeGrafter"/>
</dbReference>
<evidence type="ECO:0000259" key="2">
    <source>
        <dbReference type="Pfam" id="PF01266"/>
    </source>
</evidence>
<proteinExistence type="predicted"/>
<dbReference type="InterPro" id="IPR006076">
    <property type="entry name" value="FAD-dep_OxRdtase"/>
</dbReference>
<keyword evidence="1" id="KW-0560">Oxidoreductase</keyword>